<dbReference type="Pfam" id="PF02875">
    <property type="entry name" value="Mur_ligase_C"/>
    <property type="match status" value="1"/>
</dbReference>
<dbReference type="Gene3D" id="3.40.1390.10">
    <property type="entry name" value="MurE/MurF, N-terminal domain"/>
    <property type="match status" value="1"/>
</dbReference>
<evidence type="ECO:0000256" key="1">
    <source>
        <dbReference type="ARBA" id="ARBA00022490"/>
    </source>
</evidence>
<keyword evidence="9 10" id="KW-0961">Cell wall biogenesis/degradation</keyword>
<keyword evidence="8 10" id="KW-0131">Cell cycle</keyword>
<keyword evidence="7 10" id="KW-0573">Peptidoglycan synthesis</keyword>
<comment type="subcellular location">
    <subcellularLocation>
        <location evidence="10 11">Cytoplasm</location>
    </subcellularLocation>
</comment>
<comment type="pathway">
    <text evidence="10 11">Cell wall biogenesis; peptidoglycan biosynthesis.</text>
</comment>
<evidence type="ECO:0000313" key="15">
    <source>
        <dbReference type="EMBL" id="HBJ07985.1"/>
    </source>
</evidence>
<feature type="domain" description="Mur ligase central" evidence="14">
    <location>
        <begin position="95"/>
        <end position="280"/>
    </location>
</feature>
<dbReference type="EMBL" id="DNWC01000045">
    <property type="protein sequence ID" value="HBJ07985.1"/>
    <property type="molecule type" value="Genomic_DNA"/>
</dbReference>
<evidence type="ECO:0000256" key="9">
    <source>
        <dbReference type="ARBA" id="ARBA00023316"/>
    </source>
</evidence>
<evidence type="ECO:0000256" key="4">
    <source>
        <dbReference type="ARBA" id="ARBA00022741"/>
    </source>
</evidence>
<dbReference type="HAMAP" id="MF_02019">
    <property type="entry name" value="MurF"/>
    <property type="match status" value="1"/>
</dbReference>
<evidence type="ECO:0000313" key="16">
    <source>
        <dbReference type="Proteomes" id="UP000262954"/>
    </source>
</evidence>
<dbReference type="GO" id="GO:0008360">
    <property type="term" value="P:regulation of cell shape"/>
    <property type="evidence" value="ECO:0007669"/>
    <property type="project" value="UniProtKB-KW"/>
</dbReference>
<comment type="catalytic activity">
    <reaction evidence="10 11">
        <text>D-alanyl-D-alanine + UDP-N-acetyl-alpha-D-muramoyl-L-alanyl-gamma-D-glutamyl-meso-2,6-diaminopimelate + ATP = UDP-N-acetyl-alpha-D-muramoyl-L-alanyl-gamma-D-glutamyl-meso-2,6-diaminopimeloyl-D-alanyl-D-alanine + ADP + phosphate + H(+)</text>
        <dbReference type="Rhea" id="RHEA:28374"/>
        <dbReference type="ChEBI" id="CHEBI:15378"/>
        <dbReference type="ChEBI" id="CHEBI:30616"/>
        <dbReference type="ChEBI" id="CHEBI:43474"/>
        <dbReference type="ChEBI" id="CHEBI:57822"/>
        <dbReference type="ChEBI" id="CHEBI:61386"/>
        <dbReference type="ChEBI" id="CHEBI:83905"/>
        <dbReference type="ChEBI" id="CHEBI:456216"/>
        <dbReference type="EC" id="6.3.2.10"/>
    </reaction>
</comment>
<dbReference type="NCBIfam" id="TIGR01143">
    <property type="entry name" value="murF"/>
    <property type="match status" value="1"/>
</dbReference>
<keyword evidence="5 10" id="KW-0067">ATP-binding</keyword>
<dbReference type="PANTHER" id="PTHR43024:SF1">
    <property type="entry name" value="UDP-N-ACETYLMURAMOYL-TRIPEPTIDE--D-ALANYL-D-ALANINE LIGASE"/>
    <property type="match status" value="1"/>
</dbReference>
<dbReference type="GO" id="GO:0047480">
    <property type="term" value="F:UDP-N-acetylmuramoyl-tripeptide-D-alanyl-D-alanine ligase activity"/>
    <property type="evidence" value="ECO:0007669"/>
    <property type="project" value="UniProtKB-UniRule"/>
</dbReference>
<evidence type="ECO:0000259" key="12">
    <source>
        <dbReference type="Pfam" id="PF01225"/>
    </source>
</evidence>
<dbReference type="InterPro" id="IPR013221">
    <property type="entry name" value="Mur_ligase_cen"/>
</dbReference>
<dbReference type="SUPFAM" id="SSF53623">
    <property type="entry name" value="MurD-like peptide ligases, catalytic domain"/>
    <property type="match status" value="1"/>
</dbReference>
<dbReference type="Pfam" id="PF08245">
    <property type="entry name" value="Mur_ligase_M"/>
    <property type="match status" value="1"/>
</dbReference>
<keyword evidence="6 10" id="KW-0133">Cell shape</keyword>
<keyword evidence="1 10" id="KW-0963">Cytoplasm</keyword>
<name>A0A316R0P1_9BACT</name>
<evidence type="ECO:0000259" key="13">
    <source>
        <dbReference type="Pfam" id="PF02875"/>
    </source>
</evidence>
<keyword evidence="2 10" id="KW-0436">Ligase</keyword>
<dbReference type="SUPFAM" id="SSF63418">
    <property type="entry name" value="MurE/MurF N-terminal domain"/>
    <property type="match status" value="1"/>
</dbReference>
<dbReference type="InterPro" id="IPR035911">
    <property type="entry name" value="MurE/MurF_N"/>
</dbReference>
<dbReference type="GO" id="GO:0009252">
    <property type="term" value="P:peptidoglycan biosynthetic process"/>
    <property type="evidence" value="ECO:0007669"/>
    <property type="project" value="UniProtKB-UniRule"/>
</dbReference>
<evidence type="ECO:0000256" key="6">
    <source>
        <dbReference type="ARBA" id="ARBA00022960"/>
    </source>
</evidence>
<gene>
    <name evidence="10" type="primary">murF</name>
    <name evidence="15" type="ORF">DDY73_03185</name>
</gene>
<dbReference type="UniPathway" id="UPA00219"/>
<evidence type="ECO:0000259" key="14">
    <source>
        <dbReference type="Pfam" id="PF08245"/>
    </source>
</evidence>
<dbReference type="GO" id="GO:0071555">
    <property type="term" value="P:cell wall organization"/>
    <property type="evidence" value="ECO:0007669"/>
    <property type="project" value="UniProtKB-KW"/>
</dbReference>
<reference evidence="15 16" key="1">
    <citation type="journal article" date="2018" name="Nat. Biotechnol.">
        <title>A standardized bacterial taxonomy based on genome phylogeny substantially revises the tree of life.</title>
        <authorList>
            <person name="Parks D.H."/>
            <person name="Chuvochina M."/>
            <person name="Waite D.W."/>
            <person name="Rinke C."/>
            <person name="Skarshewski A."/>
            <person name="Chaumeil P.A."/>
            <person name="Hugenholtz P."/>
        </authorList>
    </citation>
    <scope>NUCLEOTIDE SEQUENCE [LARGE SCALE GENOMIC DNA]</scope>
    <source>
        <strain evidence="15">UBA11482</strain>
    </source>
</reference>
<dbReference type="EC" id="6.3.2.10" evidence="10 11"/>
<feature type="domain" description="Mur ligase C-terminal" evidence="13">
    <location>
        <begin position="302"/>
        <end position="417"/>
    </location>
</feature>
<evidence type="ECO:0000256" key="8">
    <source>
        <dbReference type="ARBA" id="ARBA00023306"/>
    </source>
</evidence>
<dbReference type="InterPro" id="IPR004101">
    <property type="entry name" value="Mur_ligase_C"/>
</dbReference>
<evidence type="ECO:0000256" key="11">
    <source>
        <dbReference type="RuleBase" id="RU004136"/>
    </source>
</evidence>
<comment type="function">
    <text evidence="10 11">Involved in cell wall formation. Catalyzes the final step in the synthesis of UDP-N-acetylmuramoyl-pentapeptide, the precursor of murein.</text>
</comment>
<dbReference type="Gene3D" id="3.40.1190.10">
    <property type="entry name" value="Mur-like, catalytic domain"/>
    <property type="match status" value="1"/>
</dbReference>
<evidence type="ECO:0000256" key="3">
    <source>
        <dbReference type="ARBA" id="ARBA00022618"/>
    </source>
</evidence>
<dbReference type="GO" id="GO:0005524">
    <property type="term" value="F:ATP binding"/>
    <property type="evidence" value="ECO:0007669"/>
    <property type="project" value="UniProtKB-UniRule"/>
</dbReference>
<keyword evidence="4 10" id="KW-0547">Nucleotide-binding</keyword>
<dbReference type="InterPro" id="IPR005863">
    <property type="entry name" value="UDP-N-AcMur_synth"/>
</dbReference>
<dbReference type="PANTHER" id="PTHR43024">
    <property type="entry name" value="UDP-N-ACETYLMURAMOYL-TRIPEPTIDE--D-ALANYL-D-ALANINE LIGASE"/>
    <property type="match status" value="1"/>
</dbReference>
<dbReference type="GO" id="GO:0008766">
    <property type="term" value="F:UDP-N-acetylmuramoylalanyl-D-glutamyl-2,6-diaminopimelate-D-alanyl-D-alanine ligase activity"/>
    <property type="evidence" value="ECO:0007669"/>
    <property type="project" value="RHEA"/>
</dbReference>
<dbReference type="InterPro" id="IPR036565">
    <property type="entry name" value="Mur-like_cat_sf"/>
</dbReference>
<dbReference type="GO" id="GO:0051301">
    <property type="term" value="P:cell division"/>
    <property type="evidence" value="ECO:0007669"/>
    <property type="project" value="UniProtKB-KW"/>
</dbReference>
<evidence type="ECO:0000256" key="7">
    <source>
        <dbReference type="ARBA" id="ARBA00022984"/>
    </source>
</evidence>
<dbReference type="InterPro" id="IPR036615">
    <property type="entry name" value="Mur_ligase_C_dom_sf"/>
</dbReference>
<keyword evidence="3 10" id="KW-0132">Cell division</keyword>
<feature type="domain" description="Mur ligase N-terminal catalytic" evidence="12">
    <location>
        <begin position="15"/>
        <end position="84"/>
    </location>
</feature>
<protein>
    <recommendedName>
        <fullName evidence="10 11">UDP-N-acetylmuramoyl-tripeptide--D-alanyl-D-alanine ligase</fullName>
        <ecNumber evidence="10 11">6.3.2.10</ecNumber>
    </recommendedName>
    <alternativeName>
        <fullName evidence="10">D-alanyl-D-alanine-adding enzyme</fullName>
    </alternativeName>
</protein>
<dbReference type="Gene3D" id="3.90.190.20">
    <property type="entry name" value="Mur ligase, C-terminal domain"/>
    <property type="match status" value="1"/>
</dbReference>
<comment type="similarity">
    <text evidence="10">Belongs to the MurCDEF family. MurF subfamily.</text>
</comment>
<accession>A0A316R0P1</accession>
<evidence type="ECO:0000256" key="2">
    <source>
        <dbReference type="ARBA" id="ARBA00022598"/>
    </source>
</evidence>
<comment type="caution">
    <text evidence="15">The sequence shown here is derived from an EMBL/GenBank/DDBJ whole genome shotgun (WGS) entry which is preliminary data.</text>
</comment>
<dbReference type="AlphaFoldDB" id="A0A316R0P1"/>
<sequence>MTIEELYSIFKEHRIITTDSRRCVCDSIFFALKGENFNGNDFALRALSEGCAYAVVDDPELATDERIILVNDVLQTLQALAKLHRRVLNIPVIAITGTNGKTTTKELTAACLSQKYNVLATEGNLNNHIGVPLTLLKLTKAHEIAVIEMGASHPGEIKALANIAEPNFGIITNVGKAHLQGFGSFEGVIKTKCELYDYIRQRGGHIFLHHENIFLQPKSEGIEKSEYGETPGLFVSGKLTSCSPYLSFDLMRQGGSPVTVNTHLIGNYNLSNALAASAIAAYFKVPDMAIKKALEEYEPQNRRSQLLKTGNNTLILDAYNANPTSMNAALDNFIAMDVSHKAVILGDMGELGADSEVEHRKIVDKLRNAGFDKVILCGTEFVKVAGGLECYPTTETLTDSLKSDSLKGFTILVKGSRFMQLEKCIDLL</sequence>
<evidence type="ECO:0000256" key="5">
    <source>
        <dbReference type="ARBA" id="ARBA00022840"/>
    </source>
</evidence>
<organism evidence="15 16">
    <name type="scientific">Coprobacter fastidiosus</name>
    <dbReference type="NCBI Taxonomy" id="1099853"/>
    <lineage>
        <taxon>Bacteria</taxon>
        <taxon>Pseudomonadati</taxon>
        <taxon>Bacteroidota</taxon>
        <taxon>Bacteroidia</taxon>
        <taxon>Bacteroidales</taxon>
        <taxon>Barnesiellaceae</taxon>
        <taxon>Coprobacter</taxon>
    </lineage>
</organism>
<dbReference type="Proteomes" id="UP000262954">
    <property type="component" value="Unassembled WGS sequence"/>
</dbReference>
<dbReference type="GO" id="GO:0005737">
    <property type="term" value="C:cytoplasm"/>
    <property type="evidence" value="ECO:0007669"/>
    <property type="project" value="UniProtKB-SubCell"/>
</dbReference>
<dbReference type="RefSeq" id="WP_022390334.1">
    <property type="nucleotide sequence ID" value="NZ_CAUAJF010000042.1"/>
</dbReference>
<dbReference type="InterPro" id="IPR000713">
    <property type="entry name" value="Mur_ligase_N"/>
</dbReference>
<dbReference type="SUPFAM" id="SSF53244">
    <property type="entry name" value="MurD-like peptide ligases, peptide-binding domain"/>
    <property type="match status" value="1"/>
</dbReference>
<dbReference type="Pfam" id="PF01225">
    <property type="entry name" value="Mur_ligase"/>
    <property type="match status" value="1"/>
</dbReference>
<feature type="binding site" evidence="10">
    <location>
        <begin position="97"/>
        <end position="103"/>
    </location>
    <ligand>
        <name>ATP</name>
        <dbReference type="ChEBI" id="CHEBI:30616"/>
    </ligand>
</feature>
<dbReference type="InterPro" id="IPR051046">
    <property type="entry name" value="MurCDEF_CellWall_CoF430Synth"/>
</dbReference>
<evidence type="ECO:0000256" key="10">
    <source>
        <dbReference type="HAMAP-Rule" id="MF_02019"/>
    </source>
</evidence>
<proteinExistence type="inferred from homology"/>